<evidence type="ECO:0000313" key="1">
    <source>
        <dbReference type="EMBL" id="PHO10309.1"/>
    </source>
</evidence>
<dbReference type="Proteomes" id="UP000221384">
    <property type="component" value="Unassembled WGS sequence"/>
</dbReference>
<reference evidence="1 2" key="1">
    <citation type="submission" date="2017-09" db="EMBL/GenBank/DDBJ databases">
        <authorList>
            <person name="Perez-Cataluna A."/>
            <person name="Figueras M.J."/>
            <person name="Salas-Masso N."/>
        </authorList>
    </citation>
    <scope>NUCLEOTIDE SEQUENCE [LARGE SCALE GENOMIC DNA]</scope>
    <source>
        <strain evidence="1 2">F138-33</strain>
    </source>
</reference>
<dbReference type="RefSeq" id="WP_099333991.1">
    <property type="nucleotide sequence ID" value="NZ_CP042812.1"/>
</dbReference>
<protein>
    <submittedName>
        <fullName evidence="1">Uncharacterized protein</fullName>
    </submittedName>
</protein>
<evidence type="ECO:0000313" key="2">
    <source>
        <dbReference type="Proteomes" id="UP000221384"/>
    </source>
</evidence>
<gene>
    <name evidence="1" type="ORF">CPG37_04485</name>
</gene>
<sequence length="68" mass="7720">MDINQASIEEQKLQTQQTEKLQDIALELTKAISPANNNISVTNHLERDAKRIAAAYNTILEKIKKQDQ</sequence>
<dbReference type="EMBL" id="NWVW01000004">
    <property type="protein sequence ID" value="PHO10309.1"/>
    <property type="molecule type" value="Genomic_DNA"/>
</dbReference>
<keyword evidence="2" id="KW-1185">Reference proteome</keyword>
<comment type="caution">
    <text evidence="1">The sequence shown here is derived from an EMBL/GenBank/DDBJ whole genome shotgun (WGS) entry which is preliminary data.</text>
</comment>
<accession>A0ABX4LQW3</accession>
<name>A0ABX4LQW3_9BACT</name>
<organism evidence="1 2">
    <name type="scientific">Malaciobacter canalis</name>
    <dbReference type="NCBI Taxonomy" id="1912871"/>
    <lineage>
        <taxon>Bacteria</taxon>
        <taxon>Pseudomonadati</taxon>
        <taxon>Campylobacterota</taxon>
        <taxon>Epsilonproteobacteria</taxon>
        <taxon>Campylobacterales</taxon>
        <taxon>Arcobacteraceae</taxon>
        <taxon>Malaciobacter</taxon>
    </lineage>
</organism>
<proteinExistence type="predicted"/>